<dbReference type="GO" id="GO:0016020">
    <property type="term" value="C:membrane"/>
    <property type="evidence" value="ECO:0007669"/>
    <property type="project" value="UniProtKB-SubCell"/>
</dbReference>
<dbReference type="InterPro" id="IPR027256">
    <property type="entry name" value="P-typ_ATPase_IB"/>
</dbReference>
<dbReference type="FunFam" id="3.40.1110.10:FF:000043">
    <property type="entry name" value="Putative cadmium/zinc-transporting ATPase 3"/>
    <property type="match status" value="1"/>
</dbReference>
<evidence type="ECO:0000256" key="1">
    <source>
        <dbReference type="ARBA" id="ARBA00004370"/>
    </source>
</evidence>
<keyword evidence="4 8" id="KW-0479">Metal-binding</keyword>
<keyword evidence="5" id="KW-1278">Translocase</keyword>
<evidence type="ECO:0000259" key="9">
    <source>
        <dbReference type="Pfam" id="PF00122"/>
    </source>
</evidence>
<dbReference type="NCBIfam" id="TIGR01525">
    <property type="entry name" value="ATPase-IB_hvy"/>
    <property type="match status" value="1"/>
</dbReference>
<comment type="caution">
    <text evidence="10">The sequence shown here is derived from an EMBL/GenBank/DDBJ whole genome shotgun (WGS) entry which is preliminary data.</text>
</comment>
<dbReference type="Gene3D" id="3.40.50.1000">
    <property type="entry name" value="HAD superfamily/HAD-like"/>
    <property type="match status" value="1"/>
</dbReference>
<reference evidence="10 11" key="1">
    <citation type="submission" date="2019-12" db="EMBL/GenBank/DDBJ databases">
        <authorList>
            <person name="Alioto T."/>
            <person name="Alioto T."/>
            <person name="Gomez Garrido J."/>
        </authorList>
    </citation>
    <scope>NUCLEOTIDE SEQUENCE [LARGE SCALE GENOMIC DNA]</scope>
</reference>
<keyword evidence="8" id="KW-0067">ATP-binding</keyword>
<dbReference type="Pfam" id="PF00702">
    <property type="entry name" value="Hydrolase"/>
    <property type="match status" value="1"/>
</dbReference>
<comment type="caution">
    <text evidence="8">Lacks conserved residue(s) required for the propagation of feature annotation.</text>
</comment>
<dbReference type="GO" id="GO:0005524">
    <property type="term" value="F:ATP binding"/>
    <property type="evidence" value="ECO:0007669"/>
    <property type="project" value="UniProtKB-UniRule"/>
</dbReference>
<feature type="non-terminal residue" evidence="10">
    <location>
        <position position="992"/>
    </location>
</feature>
<dbReference type="InterPro" id="IPR059000">
    <property type="entry name" value="ATPase_P-type_domA"/>
</dbReference>
<dbReference type="PANTHER" id="PTHR48085">
    <property type="entry name" value="CADMIUM/ZINC-TRANSPORTING ATPASE HMA2-RELATED"/>
    <property type="match status" value="1"/>
</dbReference>
<evidence type="ECO:0000256" key="2">
    <source>
        <dbReference type="ARBA" id="ARBA00006024"/>
    </source>
</evidence>
<evidence type="ECO:0000256" key="4">
    <source>
        <dbReference type="ARBA" id="ARBA00022723"/>
    </source>
</evidence>
<sequence length="992" mass="108911">MLVVIAVAGSIALEDYWEAGTIVFLFAIAKWLESRASHKATAAMSLLANVVPLRAVLADTGEEINVDEVELNTILAVKAGEIIPIDGVVVEGNCEVDEKILTGEPFPVSKQKDSIVLASTINLNGYISIKTTSVAQDSVVAKMAKLVEEAQNNKSRTQRFIDKLAKYYTPVIVTISATLALVPIASKIHNKTEWFRLALVVLVSGCPCALVLSTPVAMLCGLSKAANLGLLFKGEEYLEALAKIKIMGFDKTGTITRGEFVVTDFKSLLDNVSLNTLLYWVSSIESKSSHPVATALIDFARAHFIEPNPDKVEKFESFPGEGIFGKVEGNEIYVGNWKISSRAGCTAVPMLQGGSREGESVGYIYLGPFPAGIFSLSDVCRTGSKEALNELKSMGIKTVMLTGDSYRAAKYAQDQLGGVLDVIHAELLPEDKGRIIKELQKDGPTAMIGDGVNDAPALATANIGIAMGVSGSALATEVGHVVLMSNDISRIPQAAHISREVLRKVIQNAIIAITPKAAILVLAILGHPSVLAAVLTDVGTCLLVIFNSMLLLGKPRQGKTFKDTNDSSSCINNSCSNVESQNKCGAQTCSSKKCVPRCRSTDLGSRSFEHNKRFNFIENDELLCNLLDEEEVRDHQFYDKVPQHSESQGMHSQLEHLCCSEENKCANSSLVTDIYIEDGGIHDPHRNNSTTTCKSALKSLGSDDYIITEGHCLKEECCVKNGQYGCTITEGLSEIVTDIANASMKNPKNESHKQISSKKGTLRNCKVILGYQFTCLSCSKTVIACYYLVNTEKSGIVPRPRQIIMLQKKPCITLRRCLIEPNQTKIFGYLVNGTVGSKYNYGTVRVRFHSVRFGSVPFRSNREPNRTHRFSIQIPVRVFNLTRTVGFESVWFGFSSVGSVREICPALESRNQSYKGTWDFSYLARGRFNIGYSLHYQRDTVSHIYREGNQVADSLATEGWNHRRYLEYGPLELPRHIRAIVRIDRHGLPSFR</sequence>
<dbReference type="FunFam" id="2.70.150.10:FF:000002">
    <property type="entry name" value="Copper-transporting ATPase 1, putative"/>
    <property type="match status" value="1"/>
</dbReference>
<dbReference type="SFLD" id="SFLDF00027">
    <property type="entry name" value="p-type_atpase"/>
    <property type="match status" value="1"/>
</dbReference>
<dbReference type="InterPro" id="IPR023298">
    <property type="entry name" value="ATPase_P-typ_TM_dom_sf"/>
</dbReference>
<dbReference type="InterPro" id="IPR001757">
    <property type="entry name" value="P_typ_ATPase"/>
</dbReference>
<dbReference type="GO" id="GO:0019829">
    <property type="term" value="F:ATPase-coupled monoatomic cation transmembrane transporter activity"/>
    <property type="evidence" value="ECO:0007669"/>
    <property type="project" value="InterPro"/>
</dbReference>
<evidence type="ECO:0000256" key="3">
    <source>
        <dbReference type="ARBA" id="ARBA00022692"/>
    </source>
</evidence>
<dbReference type="PRINTS" id="PR00119">
    <property type="entry name" value="CATATPASE"/>
</dbReference>
<dbReference type="InterPro" id="IPR023299">
    <property type="entry name" value="ATPase_P-typ_cyto_dom_N"/>
</dbReference>
<dbReference type="PANTHER" id="PTHR48085:SF5">
    <property type="entry name" value="CADMIUM_ZINC-TRANSPORTING ATPASE HMA4-RELATED"/>
    <property type="match status" value="1"/>
</dbReference>
<dbReference type="InterPro" id="IPR036412">
    <property type="entry name" value="HAD-like_sf"/>
</dbReference>
<gene>
    <name evidence="10" type="ORF">OLEA9_A060383</name>
</gene>
<evidence type="ECO:0000256" key="7">
    <source>
        <dbReference type="ARBA" id="ARBA00023136"/>
    </source>
</evidence>
<dbReference type="PRINTS" id="PR00120">
    <property type="entry name" value="HATPASE"/>
</dbReference>
<dbReference type="SFLD" id="SFLDS00003">
    <property type="entry name" value="Haloacid_Dehalogenase"/>
    <property type="match status" value="1"/>
</dbReference>
<evidence type="ECO:0000256" key="8">
    <source>
        <dbReference type="RuleBase" id="RU362081"/>
    </source>
</evidence>
<feature type="transmembrane region" description="Helical" evidence="8">
    <location>
        <begin position="164"/>
        <end position="185"/>
    </location>
</feature>
<dbReference type="NCBIfam" id="TIGR01494">
    <property type="entry name" value="ATPase_P-type"/>
    <property type="match status" value="1"/>
</dbReference>
<evidence type="ECO:0000256" key="6">
    <source>
        <dbReference type="ARBA" id="ARBA00022989"/>
    </source>
</evidence>
<dbReference type="Gene3D" id="2.70.150.10">
    <property type="entry name" value="Calcium-transporting ATPase, cytoplasmic transduction domain A"/>
    <property type="match status" value="1"/>
</dbReference>
<proteinExistence type="inferred from homology"/>
<dbReference type="InterPro" id="IPR044492">
    <property type="entry name" value="P_typ_ATPase_HD_dom"/>
</dbReference>
<dbReference type="OrthoDB" id="432719at2759"/>
<keyword evidence="8" id="KW-0547">Nucleotide-binding</keyword>
<keyword evidence="11" id="KW-1185">Reference proteome</keyword>
<keyword evidence="3 8" id="KW-0812">Transmembrane</keyword>
<dbReference type="NCBIfam" id="TIGR01512">
    <property type="entry name" value="ATPase-IB2_Cd"/>
    <property type="match status" value="1"/>
</dbReference>
<feature type="domain" description="P-type ATPase A" evidence="9">
    <location>
        <begin position="58"/>
        <end position="148"/>
    </location>
</feature>
<dbReference type="InterPro" id="IPR008250">
    <property type="entry name" value="ATPase_P-typ_transduc_dom_A_sf"/>
</dbReference>
<dbReference type="SUPFAM" id="SSF81665">
    <property type="entry name" value="Calcium ATPase, transmembrane domain M"/>
    <property type="match status" value="1"/>
</dbReference>
<keyword evidence="6 8" id="KW-1133">Transmembrane helix</keyword>
<dbReference type="PROSITE" id="PS01229">
    <property type="entry name" value="COF_2"/>
    <property type="match status" value="1"/>
</dbReference>
<dbReference type="SUPFAM" id="SSF56784">
    <property type="entry name" value="HAD-like"/>
    <property type="match status" value="1"/>
</dbReference>
<dbReference type="SUPFAM" id="SSF81653">
    <property type="entry name" value="Calcium ATPase, transduction domain A"/>
    <property type="match status" value="1"/>
</dbReference>
<dbReference type="InterPro" id="IPR023214">
    <property type="entry name" value="HAD_sf"/>
</dbReference>
<dbReference type="InterPro" id="IPR051014">
    <property type="entry name" value="Cation_Transport_ATPase_IB"/>
</dbReference>
<evidence type="ECO:0000313" key="10">
    <source>
        <dbReference type="EMBL" id="CAA2976856.1"/>
    </source>
</evidence>
<dbReference type="Proteomes" id="UP000594638">
    <property type="component" value="Unassembled WGS sequence"/>
</dbReference>
<keyword evidence="7 8" id="KW-0472">Membrane</keyword>
<accession>A0A8S0RC77</accession>
<dbReference type="GO" id="GO:0016887">
    <property type="term" value="F:ATP hydrolysis activity"/>
    <property type="evidence" value="ECO:0007669"/>
    <property type="project" value="InterPro"/>
</dbReference>
<protein>
    <submittedName>
        <fullName evidence="10">Cadmium zinc-transporting ATPase HMA3-like isoform X2</fullName>
    </submittedName>
</protein>
<dbReference type="SFLD" id="SFLDG00002">
    <property type="entry name" value="C1.7:_P-type_atpase_like"/>
    <property type="match status" value="1"/>
</dbReference>
<name>A0A8S0RC77_OLEEU</name>
<dbReference type="PROSITE" id="PS00154">
    <property type="entry name" value="ATPASE_E1_E2"/>
    <property type="match status" value="1"/>
</dbReference>
<feature type="transmembrane region" description="Helical" evidence="8">
    <location>
        <begin position="197"/>
        <end position="222"/>
    </location>
</feature>
<dbReference type="EMBL" id="CACTIH010002587">
    <property type="protein sequence ID" value="CAA2976856.1"/>
    <property type="molecule type" value="Genomic_DNA"/>
</dbReference>
<dbReference type="Pfam" id="PF00122">
    <property type="entry name" value="E1-E2_ATPase"/>
    <property type="match status" value="1"/>
</dbReference>
<evidence type="ECO:0000313" key="11">
    <source>
        <dbReference type="Proteomes" id="UP000594638"/>
    </source>
</evidence>
<dbReference type="AlphaFoldDB" id="A0A8S0RC77"/>
<evidence type="ECO:0000256" key="5">
    <source>
        <dbReference type="ARBA" id="ARBA00022967"/>
    </source>
</evidence>
<dbReference type="Gene3D" id="3.40.1110.10">
    <property type="entry name" value="Calcium-transporting ATPase, cytoplasmic domain N"/>
    <property type="match status" value="1"/>
</dbReference>
<dbReference type="Gramene" id="OE9A060383T2">
    <property type="protein sequence ID" value="OE9A060383C2"/>
    <property type="gene ID" value="OE9A060383"/>
</dbReference>
<dbReference type="InterPro" id="IPR018303">
    <property type="entry name" value="ATPase_P-typ_P_site"/>
</dbReference>
<dbReference type="CDD" id="cd02079">
    <property type="entry name" value="P-type_ATPase_HM"/>
    <property type="match status" value="1"/>
</dbReference>
<dbReference type="GO" id="GO:0046872">
    <property type="term" value="F:metal ion binding"/>
    <property type="evidence" value="ECO:0007669"/>
    <property type="project" value="UniProtKB-KW"/>
</dbReference>
<comment type="similarity">
    <text evidence="2 8">Belongs to the cation transport ATPase (P-type) (TC 3.A.3) family. Type IB subfamily.</text>
</comment>
<comment type="subcellular location">
    <subcellularLocation>
        <location evidence="1 8">Membrane</location>
    </subcellularLocation>
</comment>
<organism evidence="10 11">
    <name type="scientific">Olea europaea subsp. europaea</name>
    <dbReference type="NCBI Taxonomy" id="158383"/>
    <lineage>
        <taxon>Eukaryota</taxon>
        <taxon>Viridiplantae</taxon>
        <taxon>Streptophyta</taxon>
        <taxon>Embryophyta</taxon>
        <taxon>Tracheophyta</taxon>
        <taxon>Spermatophyta</taxon>
        <taxon>Magnoliopsida</taxon>
        <taxon>eudicotyledons</taxon>
        <taxon>Gunneridae</taxon>
        <taxon>Pentapetalae</taxon>
        <taxon>asterids</taxon>
        <taxon>lamiids</taxon>
        <taxon>Lamiales</taxon>
        <taxon>Oleaceae</taxon>
        <taxon>Oleeae</taxon>
        <taxon>Olea</taxon>
    </lineage>
</organism>